<comment type="caution">
    <text evidence="10">The sequence shown here is derived from an EMBL/GenBank/DDBJ whole genome shotgun (WGS) entry which is preliminary data.</text>
</comment>
<dbReference type="Pfam" id="PF03567">
    <property type="entry name" value="Sulfotransfer_2"/>
    <property type="match status" value="1"/>
</dbReference>
<evidence type="ECO:0000256" key="2">
    <source>
        <dbReference type="ARBA" id="ARBA00006339"/>
    </source>
</evidence>
<evidence type="ECO:0000256" key="9">
    <source>
        <dbReference type="RuleBase" id="RU364020"/>
    </source>
</evidence>
<protein>
    <recommendedName>
        <fullName evidence="9">Carbohydrate sulfotransferase</fullName>
        <ecNumber evidence="9">2.8.2.-</ecNumber>
    </recommendedName>
</protein>
<sequence>QNKTISIISKSYSTENISSFLNTTLNVKHGTNRIIRNNYSGSNVSYKIDDFLREQARRQRHVHASCKQLEIRSSHPKLLRHSLLNLFADRQHHLTFCPVYKSASTSWLITLLQLNGRWNGVGELPPLQLILKRTFSGIYKFDDEALSESSNRFIIVRHPFERLVSCYRDKFEFAKIGYYYRKYGEKMVRSYRVISKFPINNKVDAELPESLKDNPYANPIGPTFAEFTSFVLDSTHEDEHWIPMYKYCSLCRIDYNFILKFENLYSESQTFIDHLKYTSMLKTRWDNPNEGGNTSGDRTCEYFKQISIDTVKRLIEKYKNDLLLFQYIPDKYIECAKK</sequence>
<dbReference type="GO" id="GO:0008146">
    <property type="term" value="F:sulfotransferase activity"/>
    <property type="evidence" value="ECO:0007669"/>
    <property type="project" value="InterPro"/>
</dbReference>
<comment type="subcellular location">
    <subcellularLocation>
        <location evidence="1 9">Golgi apparatus membrane</location>
        <topology evidence="1 9">Single-pass type II membrane protein</topology>
    </subcellularLocation>
</comment>
<evidence type="ECO:0000313" key="11">
    <source>
        <dbReference type="Proteomes" id="UP001497623"/>
    </source>
</evidence>
<dbReference type="InterPro" id="IPR018011">
    <property type="entry name" value="Carb_sulfotrans_8-10"/>
</dbReference>
<organism evidence="10 11">
    <name type="scientific">Meganyctiphanes norvegica</name>
    <name type="common">Northern krill</name>
    <name type="synonym">Thysanopoda norvegica</name>
    <dbReference type="NCBI Taxonomy" id="48144"/>
    <lineage>
        <taxon>Eukaryota</taxon>
        <taxon>Metazoa</taxon>
        <taxon>Ecdysozoa</taxon>
        <taxon>Arthropoda</taxon>
        <taxon>Crustacea</taxon>
        <taxon>Multicrustacea</taxon>
        <taxon>Malacostraca</taxon>
        <taxon>Eumalacostraca</taxon>
        <taxon>Eucarida</taxon>
        <taxon>Euphausiacea</taxon>
        <taxon>Euphausiidae</taxon>
        <taxon>Meganyctiphanes</taxon>
    </lineage>
</organism>
<evidence type="ECO:0000256" key="4">
    <source>
        <dbReference type="ARBA" id="ARBA00022692"/>
    </source>
</evidence>
<keyword evidence="5" id="KW-1133">Transmembrane helix</keyword>
<keyword evidence="6 9" id="KW-0333">Golgi apparatus</keyword>
<dbReference type="AlphaFoldDB" id="A0AAV2S0K1"/>
<dbReference type="EC" id="2.8.2.-" evidence="9"/>
<proteinExistence type="inferred from homology"/>
<feature type="non-terminal residue" evidence="10">
    <location>
        <position position="1"/>
    </location>
</feature>
<evidence type="ECO:0000256" key="1">
    <source>
        <dbReference type="ARBA" id="ARBA00004323"/>
    </source>
</evidence>
<keyword evidence="9" id="KW-0119">Carbohydrate metabolism</keyword>
<keyword evidence="3 9" id="KW-0808">Transferase</keyword>
<evidence type="ECO:0000256" key="8">
    <source>
        <dbReference type="ARBA" id="ARBA00023180"/>
    </source>
</evidence>
<dbReference type="GO" id="GO:0000139">
    <property type="term" value="C:Golgi membrane"/>
    <property type="evidence" value="ECO:0007669"/>
    <property type="project" value="UniProtKB-SubCell"/>
</dbReference>
<gene>
    <name evidence="10" type="ORF">MNOR_LOCUS29899</name>
</gene>
<keyword evidence="7" id="KW-0472">Membrane</keyword>
<comment type="similarity">
    <text evidence="2 9">Belongs to the sulfotransferase 2 family.</text>
</comment>
<reference evidence="10 11" key="1">
    <citation type="submission" date="2024-05" db="EMBL/GenBank/DDBJ databases">
        <authorList>
            <person name="Wallberg A."/>
        </authorList>
    </citation>
    <scope>NUCLEOTIDE SEQUENCE [LARGE SCALE GENOMIC DNA]</scope>
</reference>
<evidence type="ECO:0000256" key="7">
    <source>
        <dbReference type="ARBA" id="ARBA00023136"/>
    </source>
</evidence>
<evidence type="ECO:0000256" key="5">
    <source>
        <dbReference type="ARBA" id="ARBA00022989"/>
    </source>
</evidence>
<dbReference type="PANTHER" id="PTHR12137">
    <property type="entry name" value="CARBOHYDRATE SULFOTRANSFERASE"/>
    <property type="match status" value="1"/>
</dbReference>
<accession>A0AAV2S0K1</accession>
<dbReference type="Proteomes" id="UP001497623">
    <property type="component" value="Unassembled WGS sequence"/>
</dbReference>
<dbReference type="PANTHER" id="PTHR12137:SF54">
    <property type="entry name" value="CARBOHYDRATE SULFOTRANSFERASE"/>
    <property type="match status" value="1"/>
</dbReference>
<keyword evidence="8 9" id="KW-0325">Glycoprotein</keyword>
<dbReference type="EMBL" id="CAXKWB010035532">
    <property type="protein sequence ID" value="CAL4146656.1"/>
    <property type="molecule type" value="Genomic_DNA"/>
</dbReference>
<keyword evidence="4" id="KW-0812">Transmembrane</keyword>
<keyword evidence="11" id="KW-1185">Reference proteome</keyword>
<name>A0AAV2S0K1_MEGNR</name>
<evidence type="ECO:0000256" key="6">
    <source>
        <dbReference type="ARBA" id="ARBA00023034"/>
    </source>
</evidence>
<evidence type="ECO:0000313" key="10">
    <source>
        <dbReference type="EMBL" id="CAL4146656.1"/>
    </source>
</evidence>
<evidence type="ECO:0000256" key="3">
    <source>
        <dbReference type="ARBA" id="ARBA00022679"/>
    </source>
</evidence>
<dbReference type="InterPro" id="IPR005331">
    <property type="entry name" value="Sulfotransferase"/>
</dbReference>
<dbReference type="GO" id="GO:0016051">
    <property type="term" value="P:carbohydrate biosynthetic process"/>
    <property type="evidence" value="ECO:0007669"/>
    <property type="project" value="InterPro"/>
</dbReference>
<keyword evidence="9" id="KW-0735">Signal-anchor</keyword>